<keyword evidence="2" id="KW-1133">Transmembrane helix</keyword>
<gene>
    <name evidence="3" type="ORF">Fuma_06555</name>
</gene>
<evidence type="ECO:0008006" key="5">
    <source>
        <dbReference type="Google" id="ProtNLM"/>
    </source>
</evidence>
<keyword evidence="2" id="KW-0812">Transmembrane</keyword>
<dbReference type="OrthoDB" id="292816at2"/>
<protein>
    <recommendedName>
        <fullName evidence="5">SHOCT domain-containing protein</fullName>
    </recommendedName>
</protein>
<feature type="region of interest" description="Disordered" evidence="1">
    <location>
        <begin position="89"/>
        <end position="149"/>
    </location>
</feature>
<name>A0A1P8WS54_9PLAN</name>
<dbReference type="AlphaFoldDB" id="A0A1P8WS54"/>
<sequence>MSFQQLAEWDWSVPELPVDNWWFCAAVLIVLVVSIWAIARLTASATEDIDPAETDRQMLTAVSELRSQGELTTEEFRSIKSRLVNRLSEQTVAADSDDSSHDERQRQEDEGELGQSTETPEGKTISNDDAADGVPESTEETVEKRDQAD</sequence>
<dbReference type="RefSeq" id="WP_077027849.1">
    <property type="nucleotide sequence ID" value="NZ_CP017641.1"/>
</dbReference>
<reference evidence="3 4" key="1">
    <citation type="journal article" date="2016" name="Front. Microbiol.">
        <title>Fuerstia marisgermanicae gen. nov., sp. nov., an Unusual Member of the Phylum Planctomycetes from the German Wadden Sea.</title>
        <authorList>
            <person name="Kohn T."/>
            <person name="Heuer A."/>
            <person name="Jogler M."/>
            <person name="Vollmers J."/>
            <person name="Boedeker C."/>
            <person name="Bunk B."/>
            <person name="Rast P."/>
            <person name="Borchert D."/>
            <person name="Glockner I."/>
            <person name="Freese H.M."/>
            <person name="Klenk H.P."/>
            <person name="Overmann J."/>
            <person name="Kaster A.K."/>
            <person name="Rohde M."/>
            <person name="Wiegand S."/>
            <person name="Jogler C."/>
        </authorList>
    </citation>
    <scope>NUCLEOTIDE SEQUENCE [LARGE SCALE GENOMIC DNA]</scope>
    <source>
        <strain evidence="3 4">NH11</strain>
    </source>
</reference>
<feature type="compositionally biased region" description="Basic and acidic residues" evidence="1">
    <location>
        <begin position="98"/>
        <end position="108"/>
    </location>
</feature>
<dbReference type="Proteomes" id="UP000187735">
    <property type="component" value="Chromosome"/>
</dbReference>
<dbReference type="KEGG" id="fmr:Fuma_06555"/>
<dbReference type="EMBL" id="CP017641">
    <property type="protein sequence ID" value="APZ96881.1"/>
    <property type="molecule type" value="Genomic_DNA"/>
</dbReference>
<feature type="transmembrane region" description="Helical" evidence="2">
    <location>
        <begin position="20"/>
        <end position="39"/>
    </location>
</feature>
<organism evidence="3 4">
    <name type="scientific">Fuerstiella marisgermanici</name>
    <dbReference type="NCBI Taxonomy" id="1891926"/>
    <lineage>
        <taxon>Bacteria</taxon>
        <taxon>Pseudomonadati</taxon>
        <taxon>Planctomycetota</taxon>
        <taxon>Planctomycetia</taxon>
        <taxon>Planctomycetales</taxon>
        <taxon>Planctomycetaceae</taxon>
        <taxon>Fuerstiella</taxon>
    </lineage>
</organism>
<evidence type="ECO:0000313" key="3">
    <source>
        <dbReference type="EMBL" id="APZ96881.1"/>
    </source>
</evidence>
<evidence type="ECO:0000313" key="4">
    <source>
        <dbReference type="Proteomes" id="UP000187735"/>
    </source>
</evidence>
<keyword evidence="2" id="KW-0472">Membrane</keyword>
<keyword evidence="4" id="KW-1185">Reference proteome</keyword>
<proteinExistence type="predicted"/>
<evidence type="ECO:0000256" key="2">
    <source>
        <dbReference type="SAM" id="Phobius"/>
    </source>
</evidence>
<evidence type="ECO:0000256" key="1">
    <source>
        <dbReference type="SAM" id="MobiDB-lite"/>
    </source>
</evidence>
<feature type="compositionally biased region" description="Polar residues" evidence="1">
    <location>
        <begin position="114"/>
        <end position="127"/>
    </location>
</feature>
<accession>A0A1P8WS54</accession>